<accession>A0A212EKY4</accession>
<protein>
    <recommendedName>
        <fullName evidence="8">Mannosyltransferase</fullName>
        <ecNumber evidence="8">2.4.1.-</ecNumber>
    </recommendedName>
</protein>
<evidence type="ECO:0000256" key="2">
    <source>
        <dbReference type="ARBA" id="ARBA00022676"/>
    </source>
</evidence>
<dbReference type="GO" id="GO:0006506">
    <property type="term" value="P:GPI anchor biosynthetic process"/>
    <property type="evidence" value="ECO:0007669"/>
    <property type="project" value="TreeGrafter"/>
</dbReference>
<keyword evidence="3" id="KW-0808">Transferase</keyword>
<evidence type="ECO:0000256" key="5">
    <source>
        <dbReference type="ARBA" id="ARBA00022824"/>
    </source>
</evidence>
<dbReference type="InParanoid" id="A0A212EKY4"/>
<dbReference type="GO" id="GO:0005789">
    <property type="term" value="C:endoplasmic reticulum membrane"/>
    <property type="evidence" value="ECO:0007669"/>
    <property type="project" value="UniProtKB-SubCell"/>
</dbReference>
<gene>
    <name evidence="9" type="ORF">KGM_200524A</name>
</gene>
<organism evidence="9 10">
    <name type="scientific">Danaus plexippus plexippus</name>
    <dbReference type="NCBI Taxonomy" id="278856"/>
    <lineage>
        <taxon>Eukaryota</taxon>
        <taxon>Metazoa</taxon>
        <taxon>Ecdysozoa</taxon>
        <taxon>Arthropoda</taxon>
        <taxon>Hexapoda</taxon>
        <taxon>Insecta</taxon>
        <taxon>Pterygota</taxon>
        <taxon>Neoptera</taxon>
        <taxon>Endopterygota</taxon>
        <taxon>Lepidoptera</taxon>
        <taxon>Glossata</taxon>
        <taxon>Ditrysia</taxon>
        <taxon>Papilionoidea</taxon>
        <taxon>Nymphalidae</taxon>
        <taxon>Danainae</taxon>
        <taxon>Danaini</taxon>
        <taxon>Danaina</taxon>
        <taxon>Danaus</taxon>
        <taxon>Danaus</taxon>
    </lineage>
</organism>
<keyword evidence="10" id="KW-1185">Reference proteome</keyword>
<dbReference type="EMBL" id="AGBW02014173">
    <property type="protein sequence ID" value="OWR42139.1"/>
    <property type="molecule type" value="Genomic_DNA"/>
</dbReference>
<feature type="transmembrane region" description="Helical" evidence="8">
    <location>
        <begin position="12"/>
        <end position="31"/>
    </location>
</feature>
<keyword evidence="4 8" id="KW-0812">Transmembrane</keyword>
<proteinExistence type="inferred from homology"/>
<feature type="transmembrane region" description="Helical" evidence="8">
    <location>
        <begin position="291"/>
        <end position="313"/>
    </location>
</feature>
<dbReference type="AlphaFoldDB" id="A0A212EKY4"/>
<dbReference type="PANTHER" id="PTHR22760:SF4">
    <property type="entry name" value="GPI MANNOSYLTRANSFERASE 3"/>
    <property type="match status" value="1"/>
</dbReference>
<keyword evidence="6 8" id="KW-1133">Transmembrane helix</keyword>
<dbReference type="GO" id="GO:0000026">
    <property type="term" value="F:alpha-1,2-mannosyltransferase activity"/>
    <property type="evidence" value="ECO:0007669"/>
    <property type="project" value="TreeGrafter"/>
</dbReference>
<name>A0A212EKY4_DANPL</name>
<feature type="transmembrane region" description="Helical" evidence="8">
    <location>
        <begin position="209"/>
        <end position="229"/>
    </location>
</feature>
<dbReference type="Proteomes" id="UP000007151">
    <property type="component" value="Unassembled WGS sequence"/>
</dbReference>
<comment type="caution">
    <text evidence="9">The sequence shown here is derived from an EMBL/GenBank/DDBJ whole genome shotgun (WGS) entry which is preliminary data.</text>
</comment>
<evidence type="ECO:0000313" key="9">
    <source>
        <dbReference type="EMBL" id="OWR42139.1"/>
    </source>
</evidence>
<dbReference type="PANTHER" id="PTHR22760">
    <property type="entry name" value="GLYCOSYLTRANSFERASE"/>
    <property type="match status" value="1"/>
</dbReference>
<keyword evidence="7 8" id="KW-0472">Membrane</keyword>
<evidence type="ECO:0000256" key="7">
    <source>
        <dbReference type="ARBA" id="ARBA00023136"/>
    </source>
</evidence>
<evidence type="ECO:0000256" key="4">
    <source>
        <dbReference type="ARBA" id="ARBA00022692"/>
    </source>
</evidence>
<dbReference type="InterPro" id="IPR005599">
    <property type="entry name" value="GPI_mannosylTrfase"/>
</dbReference>
<dbReference type="KEGG" id="dpl:KGM_200524A"/>
<reference evidence="9 10" key="1">
    <citation type="journal article" date="2011" name="Cell">
        <title>The monarch butterfly genome yields insights into long-distance migration.</title>
        <authorList>
            <person name="Zhan S."/>
            <person name="Merlin C."/>
            <person name="Boore J.L."/>
            <person name="Reppert S.M."/>
        </authorList>
    </citation>
    <scope>NUCLEOTIDE SEQUENCE [LARGE SCALE GENOMIC DNA]</scope>
    <source>
        <strain evidence="9">F-2</strain>
    </source>
</reference>
<feature type="transmembrane region" description="Helical" evidence="8">
    <location>
        <begin position="168"/>
        <end position="189"/>
    </location>
</feature>
<evidence type="ECO:0000256" key="8">
    <source>
        <dbReference type="RuleBase" id="RU363075"/>
    </source>
</evidence>
<feature type="transmembrane region" description="Helical" evidence="8">
    <location>
        <begin position="117"/>
        <end position="136"/>
    </location>
</feature>
<comment type="subcellular location">
    <subcellularLocation>
        <location evidence="1 8">Endoplasmic reticulum membrane</location>
        <topology evidence="1 8">Multi-pass membrane protein</topology>
    </subcellularLocation>
</comment>
<evidence type="ECO:0000256" key="1">
    <source>
        <dbReference type="ARBA" id="ARBA00004477"/>
    </source>
</evidence>
<evidence type="ECO:0000256" key="6">
    <source>
        <dbReference type="ARBA" id="ARBA00022989"/>
    </source>
</evidence>
<keyword evidence="2 8" id="KW-0328">Glycosyltransferase</keyword>
<keyword evidence="5 8" id="KW-0256">Endoplasmic reticulum</keyword>
<dbReference type="FunCoup" id="A0A212EKY4">
    <property type="interactions" value="1777"/>
</dbReference>
<sequence>MALAKGLRPVQVGAVILAVRILSVFLVQTWYVPDEYWQTLEVAHKYAFGYGALTWEWQKGIRSYLYPSVVAVLYSVLKFTGLDYPNVVIILPRILQAIISSIADYKFYKWTGNRKWALFLILTSWFWFYTASRTLLQTLETAFVAIALSVFPFKTGKLGYYEKESSTWLWLACVSVFVRPTSAPLWIVLGIYNMVTTNQGRIELLLKTYLPIAFICGVMLVGLDSYLYGRLIVTPWEFFKYNVLGGVASFYGEHPCFIPHKEFRFVLPLLPILLYLAQDVIVPWSRKAKKWQLYGVTMLMLVGNLLPSLYFGVIHQAGTLAVMPVLRESLTENRSSILFMMPCHSTPLY</sequence>
<dbReference type="EC" id="2.4.1.-" evidence="8"/>
<dbReference type="STRING" id="278856.A0A212EKY4"/>
<evidence type="ECO:0000313" key="10">
    <source>
        <dbReference type="Proteomes" id="UP000007151"/>
    </source>
</evidence>
<feature type="non-terminal residue" evidence="9">
    <location>
        <position position="349"/>
    </location>
</feature>
<dbReference type="Pfam" id="PF03901">
    <property type="entry name" value="Glyco_transf_22"/>
    <property type="match status" value="1"/>
</dbReference>
<feature type="transmembrane region" description="Helical" evidence="8">
    <location>
        <begin position="265"/>
        <end position="285"/>
    </location>
</feature>
<comment type="similarity">
    <text evidence="8">Belongs to the glycosyltransferase 22 family.</text>
</comment>
<evidence type="ECO:0000256" key="3">
    <source>
        <dbReference type="ARBA" id="ARBA00022679"/>
    </source>
</evidence>